<dbReference type="Proteomes" id="UP000323000">
    <property type="component" value="Chromosome 9"/>
</dbReference>
<feature type="compositionally biased region" description="Low complexity" evidence="9">
    <location>
        <begin position="340"/>
        <end position="349"/>
    </location>
</feature>
<protein>
    <recommendedName>
        <fullName evidence="7">Clathrin light chain</fullName>
    </recommendedName>
</protein>
<dbReference type="GO" id="GO:0072583">
    <property type="term" value="P:clathrin-dependent endocytosis"/>
    <property type="evidence" value="ECO:0007669"/>
    <property type="project" value="TreeGrafter"/>
</dbReference>
<evidence type="ECO:0000313" key="11">
    <source>
        <dbReference type="Proteomes" id="UP000323000"/>
    </source>
</evidence>
<dbReference type="InterPro" id="IPR000996">
    <property type="entry name" value="Clathrin_L-chain"/>
</dbReference>
<dbReference type="Pfam" id="PF01086">
    <property type="entry name" value="Clathrin_lg_ch"/>
    <property type="match status" value="1"/>
</dbReference>
<gene>
    <name evidence="10" type="ORF">EZV62_020444</name>
</gene>
<evidence type="ECO:0000256" key="3">
    <source>
        <dbReference type="ARBA" id="ARBA00005263"/>
    </source>
</evidence>
<dbReference type="GO" id="GO:0006886">
    <property type="term" value="P:intracellular protein transport"/>
    <property type="evidence" value="ECO:0007669"/>
    <property type="project" value="InterPro"/>
</dbReference>
<feature type="compositionally biased region" description="Basic and acidic residues" evidence="9">
    <location>
        <begin position="189"/>
        <end position="202"/>
    </location>
</feature>
<name>A0A5C7HEI3_9ROSI</name>
<organism evidence="10 11">
    <name type="scientific">Acer yangbiense</name>
    <dbReference type="NCBI Taxonomy" id="1000413"/>
    <lineage>
        <taxon>Eukaryota</taxon>
        <taxon>Viridiplantae</taxon>
        <taxon>Streptophyta</taxon>
        <taxon>Embryophyta</taxon>
        <taxon>Tracheophyta</taxon>
        <taxon>Spermatophyta</taxon>
        <taxon>Magnoliopsida</taxon>
        <taxon>eudicotyledons</taxon>
        <taxon>Gunneridae</taxon>
        <taxon>Pentapetalae</taxon>
        <taxon>rosids</taxon>
        <taxon>malvids</taxon>
        <taxon>Sapindales</taxon>
        <taxon>Sapindaceae</taxon>
        <taxon>Hippocastanoideae</taxon>
        <taxon>Acereae</taxon>
        <taxon>Acer</taxon>
    </lineage>
</organism>
<evidence type="ECO:0000256" key="7">
    <source>
        <dbReference type="RuleBase" id="RU363137"/>
    </source>
</evidence>
<keyword evidence="6 7" id="KW-0968">Cytoplasmic vesicle</keyword>
<feature type="coiled-coil region" evidence="8">
    <location>
        <begin position="104"/>
        <end position="134"/>
    </location>
</feature>
<evidence type="ECO:0000256" key="6">
    <source>
        <dbReference type="ARBA" id="ARBA00023329"/>
    </source>
</evidence>
<comment type="function">
    <text evidence="1 7">Clathrin is the major protein of the polyhedral coat of coated pits and vesicles.</text>
</comment>
<proteinExistence type="inferred from homology"/>
<evidence type="ECO:0000256" key="8">
    <source>
        <dbReference type="SAM" id="Coils"/>
    </source>
</evidence>
<comment type="subcellular location">
    <subcellularLocation>
        <location evidence="2 7">Cytoplasmic vesicle membrane</location>
        <topology evidence="2 7">Peripheral membrane protein</topology>
        <orientation evidence="2 7">Cytoplasmic side</orientation>
    </subcellularLocation>
    <subcellularLocation>
        <location evidence="7">Membrane</location>
        <location evidence="7">Coated pit</location>
        <topology evidence="7">Peripheral membrane protein</topology>
        <orientation evidence="7">Cytoplasmic side</orientation>
    </subcellularLocation>
    <text evidence="7">Cytoplasmic face of coated pits and vesicles.</text>
</comment>
<evidence type="ECO:0000256" key="5">
    <source>
        <dbReference type="ARBA" id="ARBA00023176"/>
    </source>
</evidence>
<comment type="similarity">
    <text evidence="3 7">Belongs to the clathrin light chain family.</text>
</comment>
<dbReference type="OrthoDB" id="782264at2759"/>
<sequence length="349" mass="38065">MDAFDALSNDGHEHHLPMGVENDTYESSFIHSPPPPVSVDYGSPFDTAGNDAGGGGVDNMFTDSDQNNIFLSDEFVLPSPSVMMDEPVLPPPSEMLPEEGALLINKARQNAIHLEEKEKREKEMRNQIIDEAEEYIRSFYEKRGKNMETNKADNREREKLYLANQEKFHKEADKHFWKAIAELIPHEVANIEKKRGRRDPDQKPSITIIQGPKPGKPTDLTRMRQMFFKLKQKPPAHMMPPPPAPAKDGKDGKDGKDAKNGIDAKEEKDSKNEKSTTPTAAGNVPASLAKEAATAGDVPASPAKEADAAGNVPASPAKDAASDPPKIETPTVTEGEEAEAAAPEAAATE</sequence>
<dbReference type="PANTHER" id="PTHR10639">
    <property type="entry name" value="CLATHRIN LIGHT CHAIN"/>
    <property type="match status" value="1"/>
</dbReference>
<feature type="compositionally biased region" description="Low complexity" evidence="9">
    <location>
        <begin position="313"/>
        <end position="333"/>
    </location>
</feature>
<dbReference type="EMBL" id="VAHF01000009">
    <property type="protein sequence ID" value="TXG55188.1"/>
    <property type="molecule type" value="Genomic_DNA"/>
</dbReference>
<keyword evidence="8" id="KW-0175">Coiled coil</keyword>
<keyword evidence="5 7" id="KW-0168">Coated pit</keyword>
<dbReference type="AlphaFoldDB" id="A0A5C7HEI3"/>
<evidence type="ECO:0000256" key="9">
    <source>
        <dbReference type="SAM" id="MobiDB-lite"/>
    </source>
</evidence>
<feature type="compositionally biased region" description="Basic and acidic residues" evidence="9">
    <location>
        <begin position="247"/>
        <end position="274"/>
    </location>
</feature>
<dbReference type="GO" id="GO:0030130">
    <property type="term" value="C:clathrin coat of trans-Golgi network vesicle"/>
    <property type="evidence" value="ECO:0007669"/>
    <property type="project" value="InterPro"/>
</dbReference>
<reference evidence="11" key="1">
    <citation type="journal article" date="2019" name="Gigascience">
        <title>De novo genome assembly of the endangered Acer yangbiense, a plant species with extremely small populations endemic to Yunnan Province, China.</title>
        <authorList>
            <person name="Yang J."/>
            <person name="Wariss H.M."/>
            <person name="Tao L."/>
            <person name="Zhang R."/>
            <person name="Yun Q."/>
            <person name="Hollingsworth P."/>
            <person name="Dao Z."/>
            <person name="Luo G."/>
            <person name="Guo H."/>
            <person name="Ma Y."/>
            <person name="Sun W."/>
        </authorList>
    </citation>
    <scope>NUCLEOTIDE SEQUENCE [LARGE SCALE GENOMIC DNA]</scope>
    <source>
        <strain evidence="11">cv. Malutang</strain>
    </source>
</reference>
<feature type="region of interest" description="Disordered" evidence="9">
    <location>
        <begin position="189"/>
        <end position="349"/>
    </location>
</feature>
<comment type="caution">
    <text evidence="10">The sequence shown here is derived from an EMBL/GenBank/DDBJ whole genome shotgun (WGS) entry which is preliminary data.</text>
</comment>
<dbReference type="PANTHER" id="PTHR10639:SF33">
    <property type="entry name" value="CLATHRIN LIGHT CHAIN 1"/>
    <property type="match status" value="1"/>
</dbReference>
<accession>A0A5C7HEI3</accession>
<dbReference type="GO" id="GO:0030132">
    <property type="term" value="C:clathrin coat of coated pit"/>
    <property type="evidence" value="ECO:0007669"/>
    <property type="project" value="InterPro"/>
</dbReference>
<dbReference type="GO" id="GO:0032050">
    <property type="term" value="F:clathrin heavy chain binding"/>
    <property type="evidence" value="ECO:0007669"/>
    <property type="project" value="TreeGrafter"/>
</dbReference>
<evidence type="ECO:0000256" key="1">
    <source>
        <dbReference type="ARBA" id="ARBA00003913"/>
    </source>
</evidence>
<feature type="region of interest" description="Disordered" evidence="9">
    <location>
        <begin position="1"/>
        <end position="54"/>
    </location>
</feature>
<keyword evidence="11" id="KW-1185">Reference proteome</keyword>
<dbReference type="GO" id="GO:0005198">
    <property type="term" value="F:structural molecule activity"/>
    <property type="evidence" value="ECO:0007669"/>
    <property type="project" value="InterPro"/>
</dbReference>
<evidence type="ECO:0000313" key="10">
    <source>
        <dbReference type="EMBL" id="TXG55188.1"/>
    </source>
</evidence>
<keyword evidence="4 7" id="KW-0472">Membrane</keyword>
<evidence type="ECO:0000256" key="2">
    <source>
        <dbReference type="ARBA" id="ARBA00004180"/>
    </source>
</evidence>
<evidence type="ECO:0000256" key="4">
    <source>
        <dbReference type="ARBA" id="ARBA00023136"/>
    </source>
</evidence>